<accession>A0AAV8WB52</accession>
<dbReference type="SUPFAM" id="SSF52540">
    <property type="entry name" value="P-loop containing nucleoside triphosphate hydrolases"/>
    <property type="match status" value="1"/>
</dbReference>
<evidence type="ECO:0000256" key="1">
    <source>
        <dbReference type="ARBA" id="ARBA00004245"/>
    </source>
</evidence>
<dbReference type="GO" id="GO:0051231">
    <property type="term" value="P:spindle elongation"/>
    <property type="evidence" value="ECO:0007669"/>
    <property type="project" value="TreeGrafter"/>
</dbReference>
<comment type="caution">
    <text evidence="14">The sequence shown here is derived from an EMBL/GenBank/DDBJ whole genome shotgun (WGS) entry which is preliminary data.</text>
</comment>
<evidence type="ECO:0000256" key="3">
    <source>
        <dbReference type="ARBA" id="ARBA00022701"/>
    </source>
</evidence>
<feature type="region of interest" description="Disordered" evidence="12">
    <location>
        <begin position="872"/>
        <end position="891"/>
    </location>
</feature>
<keyword evidence="6 9" id="KW-0505">Motor protein</keyword>
<dbReference type="FunFam" id="3.40.850.10:FF:000019">
    <property type="entry name" value="Kinesin-like protein KIN-5D"/>
    <property type="match status" value="1"/>
</dbReference>
<feature type="binding site" evidence="9">
    <location>
        <begin position="95"/>
        <end position="102"/>
    </location>
    <ligand>
        <name>ATP</name>
        <dbReference type="ChEBI" id="CHEBI:30616"/>
    </ligand>
</feature>
<dbReference type="PANTHER" id="PTHR47970">
    <property type="entry name" value="KINESIN-LIKE PROTEIN KIF11"/>
    <property type="match status" value="1"/>
</dbReference>
<dbReference type="GO" id="GO:0005876">
    <property type="term" value="C:spindle microtubule"/>
    <property type="evidence" value="ECO:0007669"/>
    <property type="project" value="TreeGrafter"/>
</dbReference>
<dbReference type="GO" id="GO:0008017">
    <property type="term" value="F:microtubule binding"/>
    <property type="evidence" value="ECO:0007669"/>
    <property type="project" value="InterPro"/>
</dbReference>
<evidence type="ECO:0000256" key="2">
    <source>
        <dbReference type="ARBA" id="ARBA00022490"/>
    </source>
</evidence>
<evidence type="ECO:0000256" key="6">
    <source>
        <dbReference type="ARBA" id="ARBA00023175"/>
    </source>
</evidence>
<dbReference type="Proteomes" id="UP001159042">
    <property type="component" value="Unassembled WGS sequence"/>
</dbReference>
<dbReference type="Gene3D" id="3.40.850.10">
    <property type="entry name" value="Kinesin motor domain"/>
    <property type="match status" value="1"/>
</dbReference>
<proteinExistence type="inferred from homology"/>
<comment type="subcellular location">
    <subcellularLocation>
        <location evidence="1">Cytoplasm</location>
        <location evidence="1">Cytoskeleton</location>
    </subcellularLocation>
</comment>
<dbReference type="PANTHER" id="PTHR47970:SF12">
    <property type="entry name" value="KINESIN FAMILY MEMBER 11"/>
    <property type="match status" value="1"/>
</dbReference>
<dbReference type="GO" id="GO:0005524">
    <property type="term" value="F:ATP binding"/>
    <property type="evidence" value="ECO:0007669"/>
    <property type="project" value="UniProtKB-UniRule"/>
</dbReference>
<evidence type="ECO:0000256" key="8">
    <source>
        <dbReference type="ARBA" id="ARBA00034704"/>
    </source>
</evidence>
<feature type="coiled-coil region" evidence="11">
    <location>
        <begin position="424"/>
        <end position="507"/>
    </location>
</feature>
<dbReference type="InterPro" id="IPR001752">
    <property type="entry name" value="Kinesin_motor_dom"/>
</dbReference>
<evidence type="ECO:0000256" key="5">
    <source>
        <dbReference type="ARBA" id="ARBA00022840"/>
    </source>
</evidence>
<comment type="similarity">
    <text evidence="8">Belongs to the TRAFAC class myosin-kinesin ATPase superfamily. Kinesin family. KIN-5/BimC subfamily.</text>
</comment>
<dbReference type="GO" id="GO:0072686">
    <property type="term" value="C:mitotic spindle"/>
    <property type="evidence" value="ECO:0007669"/>
    <property type="project" value="TreeGrafter"/>
</dbReference>
<evidence type="ECO:0000256" key="10">
    <source>
        <dbReference type="RuleBase" id="RU000394"/>
    </source>
</evidence>
<reference evidence="14 15" key="1">
    <citation type="journal article" date="2023" name="Insect Mol. Biol.">
        <title>Genome sequencing provides insights into the evolution of gene families encoding plant cell wall-degrading enzymes in longhorned beetles.</title>
        <authorList>
            <person name="Shin N.R."/>
            <person name="Okamura Y."/>
            <person name="Kirsch R."/>
            <person name="Pauchet Y."/>
        </authorList>
    </citation>
    <scope>NUCLEOTIDE SEQUENCE [LARGE SCALE GENOMIC DNA]</scope>
    <source>
        <strain evidence="14">EAD_L_NR</strain>
    </source>
</reference>
<dbReference type="PROSITE" id="PS00411">
    <property type="entry name" value="KINESIN_MOTOR_1"/>
    <property type="match status" value="1"/>
</dbReference>
<keyword evidence="11" id="KW-0175">Coiled coil</keyword>
<keyword evidence="4 9" id="KW-0547">Nucleotide-binding</keyword>
<protein>
    <recommendedName>
        <fullName evidence="10">Kinesin-like protein</fullName>
    </recommendedName>
</protein>
<evidence type="ECO:0000256" key="9">
    <source>
        <dbReference type="PROSITE-ProRule" id="PRU00283"/>
    </source>
</evidence>
<evidence type="ECO:0000256" key="7">
    <source>
        <dbReference type="ARBA" id="ARBA00023212"/>
    </source>
</evidence>
<dbReference type="EMBL" id="JANEYG010000004">
    <property type="protein sequence ID" value="KAJ8923523.1"/>
    <property type="molecule type" value="Genomic_DNA"/>
</dbReference>
<keyword evidence="2" id="KW-0963">Cytoplasm</keyword>
<evidence type="ECO:0000256" key="4">
    <source>
        <dbReference type="ARBA" id="ARBA00022741"/>
    </source>
</evidence>
<dbReference type="SMART" id="SM00129">
    <property type="entry name" value="KISc"/>
    <property type="match status" value="1"/>
</dbReference>
<evidence type="ECO:0000256" key="12">
    <source>
        <dbReference type="SAM" id="MobiDB-lite"/>
    </source>
</evidence>
<name>A0AAV8WB52_9CUCU</name>
<keyword evidence="7" id="KW-0206">Cytoskeleton</keyword>
<dbReference type="Pfam" id="PF00225">
    <property type="entry name" value="Kinesin"/>
    <property type="match status" value="1"/>
</dbReference>
<dbReference type="PROSITE" id="PS50067">
    <property type="entry name" value="KINESIN_MOTOR_2"/>
    <property type="match status" value="1"/>
</dbReference>
<keyword evidence="15" id="KW-1185">Reference proteome</keyword>
<dbReference type="InterPro" id="IPR036961">
    <property type="entry name" value="Kinesin_motor_dom_sf"/>
</dbReference>
<dbReference type="AlphaFoldDB" id="A0AAV8WB52"/>
<gene>
    <name evidence="14" type="ORF">NQ315_010101</name>
</gene>
<dbReference type="GO" id="GO:0008574">
    <property type="term" value="F:plus-end-directed microtubule motor activity"/>
    <property type="evidence" value="ECO:0007669"/>
    <property type="project" value="TreeGrafter"/>
</dbReference>
<evidence type="ECO:0000259" key="13">
    <source>
        <dbReference type="PROSITE" id="PS50067"/>
    </source>
</evidence>
<dbReference type="PRINTS" id="PR00380">
    <property type="entry name" value="KINESINHEAVY"/>
</dbReference>
<evidence type="ECO:0000256" key="11">
    <source>
        <dbReference type="SAM" id="Coils"/>
    </source>
</evidence>
<keyword evidence="5 9" id="KW-0067">ATP-binding</keyword>
<feature type="domain" description="Kinesin motor" evidence="13">
    <location>
        <begin position="18"/>
        <end position="364"/>
    </location>
</feature>
<feature type="coiled-coil region" evidence="11">
    <location>
        <begin position="533"/>
        <end position="563"/>
    </location>
</feature>
<organism evidence="14 15">
    <name type="scientific">Exocentrus adspersus</name>
    <dbReference type="NCBI Taxonomy" id="1586481"/>
    <lineage>
        <taxon>Eukaryota</taxon>
        <taxon>Metazoa</taxon>
        <taxon>Ecdysozoa</taxon>
        <taxon>Arthropoda</taxon>
        <taxon>Hexapoda</taxon>
        <taxon>Insecta</taxon>
        <taxon>Pterygota</taxon>
        <taxon>Neoptera</taxon>
        <taxon>Endopterygota</taxon>
        <taxon>Coleoptera</taxon>
        <taxon>Polyphaga</taxon>
        <taxon>Cucujiformia</taxon>
        <taxon>Chrysomeloidea</taxon>
        <taxon>Cerambycidae</taxon>
        <taxon>Lamiinae</taxon>
        <taxon>Acanthocinini</taxon>
        <taxon>Exocentrus</taxon>
    </lineage>
</organism>
<evidence type="ECO:0000313" key="15">
    <source>
        <dbReference type="Proteomes" id="UP001159042"/>
    </source>
</evidence>
<evidence type="ECO:0000313" key="14">
    <source>
        <dbReference type="EMBL" id="KAJ8923523.1"/>
    </source>
</evidence>
<dbReference type="InterPro" id="IPR019821">
    <property type="entry name" value="Kinesin_motor_CS"/>
</dbReference>
<keyword evidence="3 10" id="KW-0493">Microtubule</keyword>
<dbReference type="GO" id="GO:0090307">
    <property type="term" value="P:mitotic spindle assembly"/>
    <property type="evidence" value="ECO:0007669"/>
    <property type="project" value="TreeGrafter"/>
</dbReference>
<dbReference type="GO" id="GO:0007018">
    <property type="term" value="P:microtubule-based movement"/>
    <property type="evidence" value="ECO:0007669"/>
    <property type="project" value="InterPro"/>
</dbReference>
<sequence length="935" mass="107097">MAQLVVLPPKKKGVEKQNVKVVVRSRPLSKQEVESNVKSILKYLSQKDILAKDRKFQFDRVFKPETSQIEVYQHVVAPMIPDVLSGYNCTVFAYGQTGSGKTYTMTGNKCDNLINWKEDNDSGIIPRAAAHVFELLPADTREKTVKVSYLELYNEEIRDLLCGDDDTPLKIYSMSSEMNRILSSSSSIYNDMKGSTLIQGLTEVIIHNSEEICKQLQRGNIKRQTAPTLMNHQSSRSHTVFTITIFTKEPTSTSTSEEVLKIGKMNFVDLAGSENIARSGCKEMRAVELANINRSLLTLGRVIHALADKSKRHVPYRDSKLTRILQDSLGGHTKTCIIATISAASYCADETLSTLEYACRARDIKNSPTVNEKLTQNQVLDNLFSTIRRLEADLDACRNAVGFYISKDSYNSMTEELESLRGDKVSYADVLKEKNKQIEQLEEIIKTKNMEYEMSKEKCQKSREILNKLEDDIKQKKINLKKERFVSQTYQQEAMQMQTEAQELLQTTEMLSKQTNILQRKLENQFHINQINERNAREAVAKVLQMLNELSEEKDNMNNLDDRMCTLCREDIGEFKSALEVPLMRLKEVVNKFDRTTIEDLPIKENVISVLKDFWYITRKQIFDLRMKCGNFNIRHQQFSIDHVAELPTNIKQVIDKFQKAVYDVVKQVGDLFVKEDLEIYSKIEHLETQILIRKQEEDEMYRKRVEKDGVILNQINSLKQLIKNRQSNRGEKLCTELVDLTDKSKRQVDGVVDNFVDAYKELNATTPPYETLDKIVEDTENFGEQLKKEAHELEQLHISNTNETLDRLQTIITTDVDGMMTCINSSCESLDWHISALAENRQADNRTLGNFINNTTEILAEEFLNNVVSTKHEGDTPARQPELKPPALGSSLAPREVLLQKFNVLPELEDEDKENLPGALNMSTDSFESYRVCD</sequence>
<dbReference type="InterPro" id="IPR047149">
    <property type="entry name" value="KIF11-like"/>
</dbReference>
<dbReference type="InterPro" id="IPR027417">
    <property type="entry name" value="P-loop_NTPase"/>
</dbReference>